<dbReference type="RefSeq" id="WP_148701796.1">
    <property type="nucleotide sequence ID" value="NZ_CP007174.1"/>
</dbReference>
<evidence type="ECO:0000313" key="2">
    <source>
        <dbReference type="EMBL" id="AIF85381.1"/>
    </source>
</evidence>
<name>A0A075MUN6_9ARCH</name>
<sequence>MREWSLNVLISPSWSADIHTELVRFLSTSVSEDNYWGQYLTPLLKKRSDLPFSLHLAVLVEPYLQFILEGKKTVESRFSSHRVAPYQKVANGDVILLKRSGGPIMGICEVTEVWYYRLDPRSWLDIKREFTNYLCVQDPSFWSDRKHASFATLMRIDKVATLGPLFIEKKDRRGWVILYNRQKNNPLVLDI</sequence>
<feature type="domain" description="ASCH" evidence="1">
    <location>
        <begin position="60"/>
        <end position="118"/>
    </location>
</feature>
<dbReference type="HOGENOM" id="CLU_137806_0_0_2"/>
<reference evidence="2 3" key="1">
    <citation type="journal article" date="2014" name="PLoS ONE">
        <title>Genome Sequence of Candidatus Nitrososphaera evergladensis from Group I.1b Enriched from Everglades Soil Reveals Novel Genomic Features of the Ammonia-Oxidizing Archaea.</title>
        <authorList>
            <person name="Zhalnina K.V."/>
            <person name="Dias R."/>
            <person name="Leonard M.T."/>
            <person name="Dorr de Quadros P."/>
            <person name="Camargo F.A."/>
            <person name="Drew J.C."/>
            <person name="Farmerie W.G."/>
            <person name="Daroub S.H."/>
            <person name="Triplett E.W."/>
        </authorList>
    </citation>
    <scope>NUCLEOTIDE SEQUENCE [LARGE SCALE GENOMIC DNA]</scope>
    <source>
        <strain evidence="2 3">SR1</strain>
    </source>
</reference>
<dbReference type="STRING" id="1459636.NTE_03353"/>
<dbReference type="Gene3D" id="2.30.130.30">
    <property type="entry name" value="Hypothetical protein"/>
    <property type="match status" value="1"/>
</dbReference>
<dbReference type="Proteomes" id="UP000028194">
    <property type="component" value="Chromosome"/>
</dbReference>
<evidence type="ECO:0000259" key="1">
    <source>
        <dbReference type="Pfam" id="PF04266"/>
    </source>
</evidence>
<dbReference type="SUPFAM" id="SSF88697">
    <property type="entry name" value="PUA domain-like"/>
    <property type="match status" value="1"/>
</dbReference>
<dbReference type="GeneID" id="99755956"/>
<protein>
    <submittedName>
        <fullName evidence="2">ASCH domain-containing protein</fullName>
    </submittedName>
</protein>
<dbReference type="EMBL" id="CP007174">
    <property type="protein sequence ID" value="AIF85381.1"/>
    <property type="molecule type" value="Genomic_DNA"/>
</dbReference>
<dbReference type="AlphaFoldDB" id="A0A075MUN6"/>
<proteinExistence type="predicted"/>
<gene>
    <name evidence="2" type="ORF">NTE_03353</name>
</gene>
<organism evidence="2 3">
    <name type="scientific">Candidatus Nitrososphaera evergladensis SR1</name>
    <dbReference type="NCBI Taxonomy" id="1459636"/>
    <lineage>
        <taxon>Archaea</taxon>
        <taxon>Nitrososphaerota</taxon>
        <taxon>Nitrososphaeria</taxon>
        <taxon>Nitrososphaerales</taxon>
        <taxon>Nitrososphaeraceae</taxon>
        <taxon>Nitrososphaera</taxon>
    </lineage>
</organism>
<keyword evidence="3" id="KW-1185">Reference proteome</keyword>
<evidence type="ECO:0000313" key="3">
    <source>
        <dbReference type="Proteomes" id="UP000028194"/>
    </source>
</evidence>
<dbReference type="KEGG" id="nev:NTE_03353"/>
<dbReference type="InterPro" id="IPR015947">
    <property type="entry name" value="PUA-like_sf"/>
</dbReference>
<accession>A0A075MUN6</accession>
<dbReference type="InterPro" id="IPR007374">
    <property type="entry name" value="ASCH_domain"/>
</dbReference>
<dbReference type="Pfam" id="PF04266">
    <property type="entry name" value="ASCH"/>
    <property type="match status" value="1"/>
</dbReference>